<protein>
    <recommendedName>
        <fullName evidence="4">Prephenate dehydrogenase</fullName>
        <ecNumber evidence="3">1.3.1.12</ecNumber>
    </recommendedName>
</protein>
<dbReference type="CDD" id="cd04909">
    <property type="entry name" value="ACT_PDH-BS"/>
    <property type="match status" value="1"/>
</dbReference>
<dbReference type="InterPro" id="IPR003099">
    <property type="entry name" value="Prephen_DH"/>
</dbReference>
<evidence type="ECO:0000259" key="12">
    <source>
        <dbReference type="PROSITE" id="PS51671"/>
    </source>
</evidence>
<dbReference type="GO" id="GO:0004665">
    <property type="term" value="F:prephenate dehydrogenase (NADP+) activity"/>
    <property type="evidence" value="ECO:0007669"/>
    <property type="project" value="InterPro"/>
</dbReference>
<dbReference type="EC" id="1.3.1.12" evidence="3"/>
<dbReference type="AlphaFoldDB" id="A0A1I2PNQ7"/>
<dbReference type="FunFam" id="1.10.3660.10:FF:000003">
    <property type="entry name" value="Prephenate dehydrogenase"/>
    <property type="match status" value="1"/>
</dbReference>
<evidence type="ECO:0000313" key="13">
    <source>
        <dbReference type="EMBL" id="SFG15657.1"/>
    </source>
</evidence>
<comment type="pathway">
    <text evidence="1">Amino-acid biosynthesis; L-tyrosine biosynthesis; (4-hydroxyphenyl)pyruvate from prephenate (NAD(+) route): step 1/1.</text>
</comment>
<feature type="domain" description="Prephenate/arogenate dehydrogenase" evidence="11">
    <location>
        <begin position="3"/>
        <end position="295"/>
    </location>
</feature>
<dbReference type="Pfam" id="PF20463">
    <property type="entry name" value="PDH_C"/>
    <property type="match status" value="1"/>
</dbReference>
<dbReference type="FunFam" id="3.40.50.720:FF:000208">
    <property type="entry name" value="Prephenate dehydrogenase"/>
    <property type="match status" value="1"/>
</dbReference>
<dbReference type="InterPro" id="IPR046826">
    <property type="entry name" value="PDH_N"/>
</dbReference>
<dbReference type="SUPFAM" id="SSF55021">
    <property type="entry name" value="ACT-like"/>
    <property type="match status" value="1"/>
</dbReference>
<keyword evidence="14" id="KW-1185">Reference proteome</keyword>
<dbReference type="Pfam" id="PF02153">
    <property type="entry name" value="PDH_N"/>
    <property type="match status" value="1"/>
</dbReference>
<dbReference type="Gene3D" id="3.30.70.260">
    <property type="match status" value="1"/>
</dbReference>
<dbReference type="InterPro" id="IPR036291">
    <property type="entry name" value="NAD(P)-bd_dom_sf"/>
</dbReference>
<dbReference type="InterPro" id="IPR046825">
    <property type="entry name" value="PDH_C"/>
</dbReference>
<dbReference type="NCBIfam" id="NF005107">
    <property type="entry name" value="PRK06545.1-5"/>
    <property type="match status" value="1"/>
</dbReference>
<evidence type="ECO:0000256" key="10">
    <source>
        <dbReference type="ARBA" id="ARBA00049260"/>
    </source>
</evidence>
<dbReference type="EMBL" id="FOOY01000005">
    <property type="protein sequence ID" value="SFG15657.1"/>
    <property type="molecule type" value="Genomic_DNA"/>
</dbReference>
<dbReference type="RefSeq" id="WP_093670340.1">
    <property type="nucleotide sequence ID" value="NZ_FOOY01000005.1"/>
</dbReference>
<dbReference type="UniPathway" id="UPA00122">
    <property type="reaction ID" value="UER00961"/>
</dbReference>
<keyword evidence="6" id="KW-0028">Amino-acid biosynthesis</keyword>
<evidence type="ECO:0000256" key="8">
    <source>
        <dbReference type="ARBA" id="ARBA00023027"/>
    </source>
</evidence>
<evidence type="ECO:0000256" key="7">
    <source>
        <dbReference type="ARBA" id="ARBA00023002"/>
    </source>
</evidence>
<gene>
    <name evidence="13" type="ORF">SAMN02982927_00820</name>
</gene>
<evidence type="ECO:0000259" key="11">
    <source>
        <dbReference type="PROSITE" id="PS51176"/>
    </source>
</evidence>
<dbReference type="InterPro" id="IPR002912">
    <property type="entry name" value="ACT_dom"/>
</dbReference>
<organism evidence="13 14">
    <name type="scientific">Sporolactobacillus nakayamae</name>
    <dbReference type="NCBI Taxonomy" id="269670"/>
    <lineage>
        <taxon>Bacteria</taxon>
        <taxon>Bacillati</taxon>
        <taxon>Bacillota</taxon>
        <taxon>Bacilli</taxon>
        <taxon>Bacillales</taxon>
        <taxon>Sporolactobacillaceae</taxon>
        <taxon>Sporolactobacillus</taxon>
    </lineage>
</organism>
<evidence type="ECO:0000256" key="2">
    <source>
        <dbReference type="ARBA" id="ARBA00007964"/>
    </source>
</evidence>
<keyword evidence="8" id="KW-0520">NAD</keyword>
<evidence type="ECO:0000256" key="5">
    <source>
        <dbReference type="ARBA" id="ARBA00022498"/>
    </source>
</evidence>
<comment type="catalytic activity">
    <reaction evidence="10">
        <text>prephenate + NAD(+) = 3-(4-hydroxyphenyl)pyruvate + CO2 + NADH</text>
        <dbReference type="Rhea" id="RHEA:13869"/>
        <dbReference type="ChEBI" id="CHEBI:16526"/>
        <dbReference type="ChEBI" id="CHEBI:29934"/>
        <dbReference type="ChEBI" id="CHEBI:36242"/>
        <dbReference type="ChEBI" id="CHEBI:57540"/>
        <dbReference type="ChEBI" id="CHEBI:57945"/>
        <dbReference type="EC" id="1.3.1.12"/>
    </reaction>
</comment>
<comment type="similarity">
    <text evidence="2">Belongs to the prephenate/arogenate dehydrogenase family.</text>
</comment>
<proteinExistence type="inferred from homology"/>
<dbReference type="STRING" id="269670.SAMN02982927_00820"/>
<dbReference type="PROSITE" id="PS51176">
    <property type="entry name" value="PDH_ADH"/>
    <property type="match status" value="1"/>
</dbReference>
<dbReference type="GO" id="GO:0006571">
    <property type="term" value="P:tyrosine biosynthetic process"/>
    <property type="evidence" value="ECO:0007669"/>
    <property type="project" value="UniProtKB-UniPathway"/>
</dbReference>
<evidence type="ECO:0000313" key="14">
    <source>
        <dbReference type="Proteomes" id="UP000198752"/>
    </source>
</evidence>
<dbReference type="InterPro" id="IPR050812">
    <property type="entry name" value="Preph/Arog_dehydrog"/>
</dbReference>
<evidence type="ECO:0000256" key="6">
    <source>
        <dbReference type="ARBA" id="ARBA00022605"/>
    </source>
</evidence>
<dbReference type="PANTHER" id="PTHR21363:SF0">
    <property type="entry name" value="PREPHENATE DEHYDROGENASE [NADP(+)]"/>
    <property type="match status" value="1"/>
</dbReference>
<dbReference type="SUPFAM" id="SSF48179">
    <property type="entry name" value="6-phosphogluconate dehydrogenase C-terminal domain-like"/>
    <property type="match status" value="1"/>
</dbReference>
<dbReference type="PROSITE" id="PS51671">
    <property type="entry name" value="ACT"/>
    <property type="match status" value="1"/>
</dbReference>
<dbReference type="GO" id="GO:0008977">
    <property type="term" value="F:prephenate dehydrogenase (NAD+) activity"/>
    <property type="evidence" value="ECO:0007669"/>
    <property type="project" value="UniProtKB-EC"/>
</dbReference>
<keyword evidence="5" id="KW-0827">Tyrosine biosynthesis</keyword>
<dbReference type="InterPro" id="IPR008927">
    <property type="entry name" value="6-PGluconate_DH-like_C_sf"/>
</dbReference>
<dbReference type="OrthoDB" id="9802008at2"/>
<dbReference type="Gene3D" id="3.40.50.720">
    <property type="entry name" value="NAD(P)-binding Rossmann-like Domain"/>
    <property type="match status" value="1"/>
</dbReference>
<feature type="domain" description="ACT" evidence="12">
    <location>
        <begin position="300"/>
        <end position="370"/>
    </location>
</feature>
<keyword evidence="7" id="KW-0560">Oxidoreductase</keyword>
<accession>A0A1I2PNQ7</accession>
<sequence>MTKTIVIDGLGLIGGSIALAIRQQWPEHKIIGVDINHQSLTYAKERGIIDNGFTQLQSYAEKADIILLAAPVSIIMEHMEQLAQMQLKPEIIITDVGSTKRQIMTKASVFVDRGIHFIGGHPMAGSHKTTITASRADLFQSAYYFLISDTLNDQRAQKAADELQALLSGLNVKWQLVSALQHDQIVAQISHLPHIIASGLVNMAQNEFSGSTLSLKLAAGGFRSITRIASSDPDMWTDILLSNRQTLIDKIDTFGDLLEHVKEALHASDRPAIRNYFQRAKITRDSINAQASSHAPNFYDLFVNIPDRVGSVAEVTRVLADAKINLINIHILEIREEINGVLQLSFSNQNDLADATCALKQHGLSVIRGE</sequence>
<keyword evidence="9" id="KW-0057">Aromatic amino acid biosynthesis</keyword>
<dbReference type="GO" id="GO:0070403">
    <property type="term" value="F:NAD+ binding"/>
    <property type="evidence" value="ECO:0007669"/>
    <property type="project" value="InterPro"/>
</dbReference>
<dbReference type="Gene3D" id="1.10.3660.10">
    <property type="entry name" value="6-phosphogluconate dehydrogenase C-terminal like domain"/>
    <property type="match status" value="1"/>
</dbReference>
<evidence type="ECO:0000256" key="1">
    <source>
        <dbReference type="ARBA" id="ARBA00005067"/>
    </source>
</evidence>
<dbReference type="PANTHER" id="PTHR21363">
    <property type="entry name" value="PREPHENATE DEHYDROGENASE"/>
    <property type="match status" value="1"/>
</dbReference>
<name>A0A1I2PNQ7_9BACL</name>
<evidence type="ECO:0000256" key="3">
    <source>
        <dbReference type="ARBA" id="ARBA00012068"/>
    </source>
</evidence>
<dbReference type="Proteomes" id="UP000198752">
    <property type="component" value="Unassembled WGS sequence"/>
</dbReference>
<evidence type="ECO:0000256" key="9">
    <source>
        <dbReference type="ARBA" id="ARBA00023141"/>
    </source>
</evidence>
<dbReference type="InterPro" id="IPR045865">
    <property type="entry name" value="ACT-like_dom_sf"/>
</dbReference>
<evidence type="ECO:0000256" key="4">
    <source>
        <dbReference type="ARBA" id="ARBA00016891"/>
    </source>
</evidence>
<dbReference type="SUPFAM" id="SSF51735">
    <property type="entry name" value="NAD(P)-binding Rossmann-fold domains"/>
    <property type="match status" value="1"/>
</dbReference>
<reference evidence="14" key="1">
    <citation type="submission" date="2016-10" db="EMBL/GenBank/DDBJ databases">
        <authorList>
            <person name="Varghese N."/>
            <person name="Submissions S."/>
        </authorList>
    </citation>
    <scope>NUCLEOTIDE SEQUENCE [LARGE SCALE GENOMIC DNA]</scope>
    <source>
        <strain evidence="14">ATCC 700379</strain>
    </source>
</reference>
<dbReference type="Pfam" id="PF01842">
    <property type="entry name" value="ACT"/>
    <property type="match status" value="1"/>
</dbReference>